<dbReference type="Gene3D" id="1.10.287.130">
    <property type="match status" value="1"/>
</dbReference>
<dbReference type="Gene3D" id="3.40.50.2300">
    <property type="match status" value="1"/>
</dbReference>
<feature type="transmembrane region" description="Helical" evidence="7">
    <location>
        <begin position="39"/>
        <end position="61"/>
    </location>
</feature>
<evidence type="ECO:0000256" key="2">
    <source>
        <dbReference type="ARBA" id="ARBA00012438"/>
    </source>
</evidence>
<feature type="domain" description="Response regulatory" evidence="9">
    <location>
        <begin position="487"/>
        <end position="606"/>
    </location>
</feature>
<dbReference type="EC" id="2.7.13.3" evidence="2"/>
<feature type="transmembrane region" description="Helical" evidence="7">
    <location>
        <begin position="97"/>
        <end position="116"/>
    </location>
</feature>
<dbReference type="SMART" id="SM00448">
    <property type="entry name" value="REC"/>
    <property type="match status" value="1"/>
</dbReference>
<keyword evidence="3 6" id="KW-0597">Phosphoprotein</keyword>
<dbReference type="Gene3D" id="3.30.565.10">
    <property type="entry name" value="Histidine kinase-like ATPase, C-terminal domain"/>
    <property type="match status" value="1"/>
</dbReference>
<feature type="modified residue" description="4-aspartylphosphate" evidence="6">
    <location>
        <position position="536"/>
    </location>
</feature>
<dbReference type="PANTHER" id="PTHR43047">
    <property type="entry name" value="TWO-COMPONENT HISTIDINE PROTEIN KINASE"/>
    <property type="match status" value="1"/>
</dbReference>
<dbReference type="PANTHER" id="PTHR43047:SF64">
    <property type="entry name" value="HISTIDINE KINASE CONTAINING CHEY-HOMOLOGOUS RECEIVER DOMAIN AND PAS DOMAIN-RELATED"/>
    <property type="match status" value="1"/>
</dbReference>
<comment type="caution">
    <text evidence="10">The sequence shown here is derived from an EMBL/GenBank/DDBJ whole genome shotgun (WGS) entry which is preliminary data.</text>
</comment>
<gene>
    <name evidence="10" type="ORF">ACFQ3C_01690</name>
</gene>
<dbReference type="InterPro" id="IPR036097">
    <property type="entry name" value="HisK_dim/P_sf"/>
</dbReference>
<feature type="transmembrane region" description="Helical" evidence="7">
    <location>
        <begin position="151"/>
        <end position="169"/>
    </location>
</feature>
<dbReference type="SMART" id="SM00387">
    <property type="entry name" value="HATPase_c"/>
    <property type="match status" value="1"/>
</dbReference>
<dbReference type="CDD" id="cd00082">
    <property type="entry name" value="HisKA"/>
    <property type="match status" value="1"/>
</dbReference>
<dbReference type="InterPro" id="IPR001789">
    <property type="entry name" value="Sig_transdc_resp-reg_receiver"/>
</dbReference>
<feature type="transmembrane region" description="Helical" evidence="7">
    <location>
        <begin position="67"/>
        <end position="85"/>
    </location>
</feature>
<reference evidence="11" key="1">
    <citation type="journal article" date="2019" name="Int. J. Syst. Evol. Microbiol.">
        <title>The Global Catalogue of Microorganisms (GCM) 10K type strain sequencing project: providing services to taxonomists for standard genome sequencing and annotation.</title>
        <authorList>
            <consortium name="The Broad Institute Genomics Platform"/>
            <consortium name="The Broad Institute Genome Sequencing Center for Infectious Disease"/>
            <person name="Wu L."/>
            <person name="Ma J."/>
        </authorList>
    </citation>
    <scope>NUCLEOTIDE SEQUENCE [LARGE SCALE GENOMIC DNA]</scope>
    <source>
        <strain evidence="11">CCUG 55328</strain>
    </source>
</reference>
<feature type="transmembrane region" description="Helical" evidence="7">
    <location>
        <begin position="189"/>
        <end position="215"/>
    </location>
</feature>
<evidence type="ECO:0000256" key="4">
    <source>
        <dbReference type="ARBA" id="ARBA00022679"/>
    </source>
</evidence>
<keyword evidence="4" id="KW-0808">Transferase</keyword>
<feature type="transmembrane region" description="Helical" evidence="7">
    <location>
        <begin position="122"/>
        <end position="139"/>
    </location>
</feature>
<evidence type="ECO:0000259" key="8">
    <source>
        <dbReference type="PROSITE" id="PS50109"/>
    </source>
</evidence>
<dbReference type="PROSITE" id="PS50109">
    <property type="entry name" value="HIS_KIN"/>
    <property type="match status" value="1"/>
</dbReference>
<dbReference type="RefSeq" id="WP_380788613.1">
    <property type="nucleotide sequence ID" value="NZ_JBHTKR010000001.1"/>
</dbReference>
<dbReference type="CDD" id="cd16922">
    <property type="entry name" value="HATPase_EvgS-ArcB-TorS-like"/>
    <property type="match status" value="1"/>
</dbReference>
<dbReference type="CDD" id="cd17546">
    <property type="entry name" value="REC_hyHK_CKI1_RcsC-like"/>
    <property type="match status" value="1"/>
</dbReference>
<dbReference type="EMBL" id="JBHTKR010000001">
    <property type="protein sequence ID" value="MFD1193380.1"/>
    <property type="molecule type" value="Genomic_DNA"/>
</dbReference>
<protein>
    <recommendedName>
        <fullName evidence="2">histidine kinase</fullName>
        <ecNumber evidence="2">2.7.13.3</ecNumber>
    </recommendedName>
</protein>
<dbReference type="InterPro" id="IPR003661">
    <property type="entry name" value="HisK_dim/P_dom"/>
</dbReference>
<evidence type="ECO:0000256" key="1">
    <source>
        <dbReference type="ARBA" id="ARBA00000085"/>
    </source>
</evidence>
<keyword evidence="7" id="KW-1133">Transmembrane helix</keyword>
<evidence type="ECO:0000256" key="7">
    <source>
        <dbReference type="SAM" id="Phobius"/>
    </source>
</evidence>
<dbReference type="Pfam" id="PF02518">
    <property type="entry name" value="HATPase_c"/>
    <property type="match status" value="1"/>
</dbReference>
<keyword evidence="7" id="KW-0472">Membrane</keyword>
<dbReference type="SMART" id="SM00388">
    <property type="entry name" value="HisKA"/>
    <property type="match status" value="1"/>
</dbReference>
<sequence>MAVNLSLLVSVAAILSMISLALVAYLMRTASEQFHRATLWYGASTLFLLLAVSGVLLANLLPFAPSAVLVITGAHFGIVCAYGAFRHTASRPLDWRRVVALSGTLCLVQGVMAFLVNSALPLMVSTSVVNSLVALYAASDIIRLSRMDKRFLNILLGLPFAIIGMAYVLRLVMLADTGGAEAAAASVAASAATSTAIIAFILGVASMYWGFALIIQREAALNQELLKARLQAETMSRQRARFFAQMNHEIRTPLNGILGLSELLKPHLPDGEGAALLAELQSSGNLLLSIANEVLDFSKAEAGHVQLETLPIDLREVLQSATGQYRRLAASKNVNLGLVIDPPDFPAIMGDPTRLSQILHNLLSNALKFTRSGEIAVTLTRPQPGMVTISIRDTGVGMTQDQINTLFLPFHQGGADTTRRYGGTGLGMSIVKMLVDAMKGQIRVESRTGQGTTIALDLPLPDAPTLTRPAPEPGEAADWAADCAGLSILCADDDPINRLVLQALLQLDGIDPVMAEDGHEAVRLACLQSFDAYLIDISMPGMDGVETLMTLREGDSRQPGTPPLAVAVTANVMTEDVHSYFAAGFDAHLPKPIRREELTTILREILSRKYQTV</sequence>
<dbReference type="Pfam" id="PF00512">
    <property type="entry name" value="HisKA"/>
    <property type="match status" value="1"/>
</dbReference>
<evidence type="ECO:0000256" key="5">
    <source>
        <dbReference type="ARBA" id="ARBA00022777"/>
    </source>
</evidence>
<feature type="domain" description="Histidine kinase" evidence="8">
    <location>
        <begin position="245"/>
        <end position="462"/>
    </location>
</feature>
<evidence type="ECO:0000256" key="3">
    <source>
        <dbReference type="ARBA" id="ARBA00022553"/>
    </source>
</evidence>
<proteinExistence type="predicted"/>
<evidence type="ECO:0000313" key="11">
    <source>
        <dbReference type="Proteomes" id="UP001597151"/>
    </source>
</evidence>
<dbReference type="SUPFAM" id="SSF52172">
    <property type="entry name" value="CheY-like"/>
    <property type="match status" value="1"/>
</dbReference>
<keyword evidence="7" id="KW-0812">Transmembrane</keyword>
<comment type="catalytic activity">
    <reaction evidence="1">
        <text>ATP + protein L-histidine = ADP + protein N-phospho-L-histidine.</text>
        <dbReference type="EC" id="2.7.13.3"/>
    </reaction>
</comment>
<name>A0ABW3T8F8_9RHOB</name>
<dbReference type="InterPro" id="IPR011006">
    <property type="entry name" value="CheY-like_superfamily"/>
</dbReference>
<dbReference type="SUPFAM" id="SSF55874">
    <property type="entry name" value="ATPase domain of HSP90 chaperone/DNA topoisomerase II/histidine kinase"/>
    <property type="match status" value="1"/>
</dbReference>
<dbReference type="GO" id="GO:0005524">
    <property type="term" value="F:ATP binding"/>
    <property type="evidence" value="ECO:0007669"/>
    <property type="project" value="UniProtKB-KW"/>
</dbReference>
<keyword evidence="10" id="KW-0067">ATP-binding</keyword>
<dbReference type="Proteomes" id="UP001597151">
    <property type="component" value="Unassembled WGS sequence"/>
</dbReference>
<dbReference type="PROSITE" id="PS50110">
    <property type="entry name" value="RESPONSE_REGULATORY"/>
    <property type="match status" value="1"/>
</dbReference>
<keyword evidence="10" id="KW-0547">Nucleotide-binding</keyword>
<keyword evidence="11" id="KW-1185">Reference proteome</keyword>
<evidence type="ECO:0000259" key="9">
    <source>
        <dbReference type="PROSITE" id="PS50110"/>
    </source>
</evidence>
<dbReference type="InterPro" id="IPR003594">
    <property type="entry name" value="HATPase_dom"/>
</dbReference>
<dbReference type="InterPro" id="IPR004358">
    <property type="entry name" value="Sig_transdc_His_kin-like_C"/>
</dbReference>
<accession>A0ABW3T8F8</accession>
<dbReference type="SUPFAM" id="SSF47384">
    <property type="entry name" value="Homodimeric domain of signal transducing histidine kinase"/>
    <property type="match status" value="1"/>
</dbReference>
<organism evidence="10 11">
    <name type="scientific">Seohaeicola saemankumensis</name>
    <dbReference type="NCBI Taxonomy" id="481181"/>
    <lineage>
        <taxon>Bacteria</taxon>
        <taxon>Pseudomonadati</taxon>
        <taxon>Pseudomonadota</taxon>
        <taxon>Alphaproteobacteria</taxon>
        <taxon>Rhodobacterales</taxon>
        <taxon>Roseobacteraceae</taxon>
        <taxon>Seohaeicola</taxon>
    </lineage>
</organism>
<dbReference type="PRINTS" id="PR00344">
    <property type="entry name" value="BCTRLSENSOR"/>
</dbReference>
<dbReference type="InterPro" id="IPR036890">
    <property type="entry name" value="HATPase_C_sf"/>
</dbReference>
<evidence type="ECO:0000256" key="6">
    <source>
        <dbReference type="PROSITE-ProRule" id="PRU00169"/>
    </source>
</evidence>
<evidence type="ECO:0000313" key="10">
    <source>
        <dbReference type="EMBL" id="MFD1193380.1"/>
    </source>
</evidence>
<dbReference type="InterPro" id="IPR005467">
    <property type="entry name" value="His_kinase_dom"/>
</dbReference>
<feature type="transmembrane region" description="Helical" evidence="7">
    <location>
        <begin position="6"/>
        <end position="27"/>
    </location>
</feature>
<dbReference type="Pfam" id="PF00072">
    <property type="entry name" value="Response_reg"/>
    <property type="match status" value="1"/>
</dbReference>
<keyword evidence="5" id="KW-0418">Kinase</keyword>